<evidence type="ECO:0008006" key="5">
    <source>
        <dbReference type="Google" id="ProtNLM"/>
    </source>
</evidence>
<accession>A0AAQ3Q2P5</accession>
<keyword evidence="1" id="KW-0812">Transmembrane</keyword>
<sequence length="122" mass="13530">MLSRPVTLLLPFSLILFVSTSCLSSAGSDRREVFAYVPARTAAMECLGRSEWCRWCRSDAQTTCASDQARRGGSFTRSSPARRRVLETPTSTLLSSFGVPLHVLCVFYCLRLPMLALSLYIS</sequence>
<keyword evidence="1" id="KW-0472">Membrane</keyword>
<reference evidence="3 4" key="1">
    <citation type="submission" date="2023-10" db="EMBL/GenBank/DDBJ databases">
        <title>Chromosome-scale genome assembly provides insights into flower coloration mechanisms of Canna indica.</title>
        <authorList>
            <person name="Li C."/>
        </authorList>
    </citation>
    <scope>NUCLEOTIDE SEQUENCE [LARGE SCALE GENOMIC DNA]</scope>
    <source>
        <tissue evidence="3">Flower</tissue>
    </source>
</reference>
<evidence type="ECO:0000256" key="2">
    <source>
        <dbReference type="SAM" id="SignalP"/>
    </source>
</evidence>
<dbReference type="Proteomes" id="UP001327560">
    <property type="component" value="Chromosome 1"/>
</dbReference>
<organism evidence="3 4">
    <name type="scientific">Canna indica</name>
    <name type="common">Indian-shot</name>
    <dbReference type="NCBI Taxonomy" id="4628"/>
    <lineage>
        <taxon>Eukaryota</taxon>
        <taxon>Viridiplantae</taxon>
        <taxon>Streptophyta</taxon>
        <taxon>Embryophyta</taxon>
        <taxon>Tracheophyta</taxon>
        <taxon>Spermatophyta</taxon>
        <taxon>Magnoliopsida</taxon>
        <taxon>Liliopsida</taxon>
        <taxon>Zingiberales</taxon>
        <taxon>Cannaceae</taxon>
        <taxon>Canna</taxon>
    </lineage>
</organism>
<keyword evidence="2" id="KW-0732">Signal</keyword>
<dbReference type="AlphaFoldDB" id="A0AAQ3Q2P5"/>
<keyword evidence="1" id="KW-1133">Transmembrane helix</keyword>
<dbReference type="PROSITE" id="PS51257">
    <property type="entry name" value="PROKAR_LIPOPROTEIN"/>
    <property type="match status" value="1"/>
</dbReference>
<protein>
    <recommendedName>
        <fullName evidence="5">Secreted protein</fullName>
    </recommendedName>
</protein>
<keyword evidence="4" id="KW-1185">Reference proteome</keyword>
<name>A0AAQ3Q2P5_9LILI</name>
<feature type="transmembrane region" description="Helical" evidence="1">
    <location>
        <begin position="99"/>
        <end position="121"/>
    </location>
</feature>
<evidence type="ECO:0000313" key="3">
    <source>
        <dbReference type="EMBL" id="WOK95723.1"/>
    </source>
</evidence>
<gene>
    <name evidence="3" type="ORF">Cni_G04430</name>
</gene>
<feature type="chain" id="PRO_5042919024" description="Secreted protein" evidence="2">
    <location>
        <begin position="21"/>
        <end position="122"/>
    </location>
</feature>
<evidence type="ECO:0000256" key="1">
    <source>
        <dbReference type="SAM" id="Phobius"/>
    </source>
</evidence>
<feature type="signal peptide" evidence="2">
    <location>
        <begin position="1"/>
        <end position="20"/>
    </location>
</feature>
<proteinExistence type="predicted"/>
<dbReference type="EMBL" id="CP136890">
    <property type="protein sequence ID" value="WOK95723.1"/>
    <property type="molecule type" value="Genomic_DNA"/>
</dbReference>
<evidence type="ECO:0000313" key="4">
    <source>
        <dbReference type="Proteomes" id="UP001327560"/>
    </source>
</evidence>